<dbReference type="RefSeq" id="WP_071573732.1">
    <property type="nucleotide sequence ID" value="NZ_JAEUWV010000037.1"/>
</dbReference>
<name>A0AAW5HVI0_9CORY</name>
<dbReference type="EMBL" id="JAEUWV010000037">
    <property type="protein sequence ID" value="MCO6395500.1"/>
    <property type="molecule type" value="Genomic_DNA"/>
</dbReference>
<evidence type="ECO:0000256" key="1">
    <source>
        <dbReference type="SAM" id="MobiDB-lite"/>
    </source>
</evidence>
<proteinExistence type="predicted"/>
<gene>
    <name evidence="2" type="ORF">JMN37_11100</name>
</gene>
<dbReference type="Proteomes" id="UP001205920">
    <property type="component" value="Unassembled WGS sequence"/>
</dbReference>
<accession>A0AAW5HVI0</accession>
<evidence type="ECO:0000313" key="2">
    <source>
        <dbReference type="EMBL" id="MCO6395500.1"/>
    </source>
</evidence>
<feature type="region of interest" description="Disordered" evidence="1">
    <location>
        <begin position="17"/>
        <end position="64"/>
    </location>
</feature>
<organism evidence="2 3">
    <name type="scientific">Corynebacterium lipophilum</name>
    <dbReference type="NCBI Taxonomy" id="2804918"/>
    <lineage>
        <taxon>Bacteria</taxon>
        <taxon>Bacillati</taxon>
        <taxon>Actinomycetota</taxon>
        <taxon>Actinomycetes</taxon>
        <taxon>Mycobacteriales</taxon>
        <taxon>Corynebacteriaceae</taxon>
        <taxon>Corynebacterium</taxon>
    </lineage>
</organism>
<protein>
    <submittedName>
        <fullName evidence="2">Uncharacterized protein</fullName>
    </submittedName>
</protein>
<keyword evidence="3" id="KW-1185">Reference proteome</keyword>
<dbReference type="AlphaFoldDB" id="A0AAW5HVI0"/>
<reference evidence="2 3" key="1">
    <citation type="submission" date="2021-01" db="EMBL/GenBank/DDBJ databases">
        <title>Identification and Characterization of Corynebacterium sp.</title>
        <authorList>
            <person name="Luo Q."/>
            <person name="Qu P."/>
            <person name="Chen Q."/>
        </authorList>
    </citation>
    <scope>NUCLEOTIDE SEQUENCE [LARGE SCALE GENOMIC DNA]</scope>
    <source>
        <strain evidence="2 3">MC-18</strain>
    </source>
</reference>
<comment type="caution">
    <text evidence="2">The sequence shown here is derived from an EMBL/GenBank/DDBJ whole genome shotgun (WGS) entry which is preliminary data.</text>
</comment>
<sequence length="125" mass="13259">MAKILISSLGYRAFEPADDAKSSAHNASEPPQPGEEPLLYLNAQEASRKGGGQATDSSPSKIRSCEQNWSIPRLLQCVWTERGPLTSSNSLTGASTSGKTAWKTHGGVTLRDLEAAELKATAGEM</sequence>
<feature type="compositionally biased region" description="Polar residues" evidence="1">
    <location>
        <begin position="54"/>
        <end position="64"/>
    </location>
</feature>
<evidence type="ECO:0000313" key="3">
    <source>
        <dbReference type="Proteomes" id="UP001205920"/>
    </source>
</evidence>